<reference evidence="1 2" key="1">
    <citation type="journal article" date="2019" name="Sci. Rep.">
        <title>Orb-weaving spider Araneus ventricosus genome elucidates the spidroin gene catalogue.</title>
        <authorList>
            <person name="Kono N."/>
            <person name="Nakamura H."/>
            <person name="Ohtoshi R."/>
            <person name="Moran D.A.P."/>
            <person name="Shinohara A."/>
            <person name="Yoshida Y."/>
            <person name="Fujiwara M."/>
            <person name="Mori M."/>
            <person name="Tomita M."/>
            <person name="Arakawa K."/>
        </authorList>
    </citation>
    <scope>NUCLEOTIDE SEQUENCE [LARGE SCALE GENOMIC DNA]</scope>
</reference>
<comment type="caution">
    <text evidence="1">The sequence shown here is derived from an EMBL/GenBank/DDBJ whole genome shotgun (WGS) entry which is preliminary data.</text>
</comment>
<gene>
    <name evidence="1" type="ORF">AVEN_176688_1</name>
</gene>
<dbReference type="AlphaFoldDB" id="A0A4Y2NIU0"/>
<organism evidence="1 2">
    <name type="scientific">Araneus ventricosus</name>
    <name type="common">Orbweaver spider</name>
    <name type="synonym">Epeira ventricosa</name>
    <dbReference type="NCBI Taxonomy" id="182803"/>
    <lineage>
        <taxon>Eukaryota</taxon>
        <taxon>Metazoa</taxon>
        <taxon>Ecdysozoa</taxon>
        <taxon>Arthropoda</taxon>
        <taxon>Chelicerata</taxon>
        <taxon>Arachnida</taxon>
        <taxon>Araneae</taxon>
        <taxon>Araneomorphae</taxon>
        <taxon>Entelegynae</taxon>
        <taxon>Araneoidea</taxon>
        <taxon>Araneidae</taxon>
        <taxon>Araneus</taxon>
    </lineage>
</organism>
<evidence type="ECO:0000313" key="2">
    <source>
        <dbReference type="Proteomes" id="UP000499080"/>
    </source>
</evidence>
<evidence type="ECO:0000313" key="1">
    <source>
        <dbReference type="EMBL" id="GBN39415.1"/>
    </source>
</evidence>
<dbReference type="Proteomes" id="UP000499080">
    <property type="component" value="Unassembled WGS sequence"/>
</dbReference>
<dbReference type="EMBL" id="BGPR01009345">
    <property type="protein sequence ID" value="GBN39415.1"/>
    <property type="molecule type" value="Genomic_DNA"/>
</dbReference>
<name>A0A4Y2NIU0_ARAVE</name>
<accession>A0A4Y2NIU0</accession>
<sequence>MTVQNDQVLSRCPQCLPETRRIHKLKRPPPLASWAEQLHSPERKQSTQDLFLDIPEEKESRIVNILQFGMESVR</sequence>
<protein>
    <submittedName>
        <fullName evidence="1">Uncharacterized protein</fullName>
    </submittedName>
</protein>
<proteinExistence type="predicted"/>
<keyword evidence="2" id="KW-1185">Reference proteome</keyword>